<comment type="caution">
    <text evidence="2">The sequence shown here is derived from an EMBL/GenBank/DDBJ whole genome shotgun (WGS) entry which is preliminary data.</text>
</comment>
<evidence type="ECO:0000313" key="3">
    <source>
        <dbReference type="Proteomes" id="UP000010310"/>
    </source>
</evidence>
<dbReference type="InterPro" id="IPR029063">
    <property type="entry name" value="SAM-dependent_MTases_sf"/>
</dbReference>
<reference evidence="2 3" key="1">
    <citation type="submission" date="2012-09" db="EMBL/GenBank/DDBJ databases">
        <authorList>
            <person name="Dupont C.L."/>
            <person name="Rusch D.B."/>
            <person name="Lombardo M.-J."/>
            <person name="Novotny M."/>
            <person name="Yee-Greenbaum J."/>
            <person name="Laskin R."/>
        </authorList>
    </citation>
    <scope>NUCLEOTIDE SEQUENCE [LARGE SCALE GENOMIC DNA]</scope>
    <source>
        <strain evidence="2">SAR86E</strain>
    </source>
</reference>
<dbReference type="SUPFAM" id="SSF53335">
    <property type="entry name" value="S-adenosyl-L-methionine-dependent methyltransferases"/>
    <property type="match status" value="1"/>
</dbReference>
<organism evidence="2 3">
    <name type="scientific">SAR86 cluster bacterium SAR86E</name>
    <dbReference type="NCBI Taxonomy" id="1208365"/>
    <lineage>
        <taxon>Bacteria</taxon>
        <taxon>Pseudomonadati</taxon>
        <taxon>Pseudomonadota</taxon>
        <taxon>Gammaproteobacteria</taxon>
        <taxon>SAR86 cluster</taxon>
    </lineage>
</organism>
<dbReference type="AlphaFoldDB" id="K6GIR5"/>
<keyword evidence="3" id="KW-1185">Reference proteome</keyword>
<dbReference type="CDD" id="cd02440">
    <property type="entry name" value="AdoMet_MTases"/>
    <property type="match status" value="1"/>
</dbReference>
<dbReference type="Pfam" id="PF13847">
    <property type="entry name" value="Methyltransf_31"/>
    <property type="match status" value="1"/>
</dbReference>
<dbReference type="STRING" id="1208365.B273_0883"/>
<dbReference type="InterPro" id="IPR025714">
    <property type="entry name" value="Methyltranfer_dom"/>
</dbReference>
<gene>
    <name evidence="2" type="ORF">B273_0883</name>
</gene>
<proteinExistence type="predicted"/>
<dbReference type="PANTHER" id="PTHR43861">
    <property type="entry name" value="TRANS-ACONITATE 2-METHYLTRANSFERASE-RELATED"/>
    <property type="match status" value="1"/>
</dbReference>
<sequence>MSDLRQATDVFGEWAVQGKDLGMEKGHAAAVQEMLDFALVERERMNKKFSFLDLGCGNGWVVRKVSKDSFCSHAHGIDGAKQMIESAKLNGQKDNYILADIENYQPNQKYDLIHSMEVLYYLKDPASIIQKVKDSWLNEAGRFIAGIDLYHENSDSHSWEEKVGTRMLMLKEKEWVEIFKQTGLKEVKTWRANSSDKWAGTLVLTGKK</sequence>
<dbReference type="EMBL" id="AMWX01000002">
    <property type="protein sequence ID" value="EKO36885.1"/>
    <property type="molecule type" value="Genomic_DNA"/>
</dbReference>
<dbReference type="Gene3D" id="3.40.50.150">
    <property type="entry name" value="Vaccinia Virus protein VP39"/>
    <property type="match status" value="1"/>
</dbReference>
<evidence type="ECO:0000313" key="2">
    <source>
        <dbReference type="EMBL" id="EKO36885.1"/>
    </source>
</evidence>
<accession>K6GIR5</accession>
<protein>
    <submittedName>
        <fullName evidence="2">Nodulation protein S NodS</fullName>
    </submittedName>
</protein>
<feature type="domain" description="Methyltransferase" evidence="1">
    <location>
        <begin position="47"/>
        <end position="148"/>
    </location>
</feature>
<dbReference type="Proteomes" id="UP000010310">
    <property type="component" value="Unassembled WGS sequence"/>
</dbReference>
<name>K6GIR5_9GAMM</name>
<evidence type="ECO:0000259" key="1">
    <source>
        <dbReference type="Pfam" id="PF13847"/>
    </source>
</evidence>
<dbReference type="PATRIC" id="fig|1208365.4.peg.460"/>